<feature type="transmembrane region" description="Helical" evidence="1">
    <location>
        <begin position="205"/>
        <end position="223"/>
    </location>
</feature>
<organism evidence="2 3">
    <name type="scientific">Saccharothrix carnea</name>
    <dbReference type="NCBI Taxonomy" id="1280637"/>
    <lineage>
        <taxon>Bacteria</taxon>
        <taxon>Bacillati</taxon>
        <taxon>Actinomycetota</taxon>
        <taxon>Actinomycetes</taxon>
        <taxon>Pseudonocardiales</taxon>
        <taxon>Pseudonocardiaceae</taxon>
        <taxon>Saccharothrix</taxon>
    </lineage>
</organism>
<evidence type="ECO:0000313" key="3">
    <source>
        <dbReference type="Proteomes" id="UP000241118"/>
    </source>
</evidence>
<feature type="transmembrane region" description="Helical" evidence="1">
    <location>
        <begin position="97"/>
        <end position="126"/>
    </location>
</feature>
<feature type="transmembrane region" description="Helical" evidence="1">
    <location>
        <begin position="29"/>
        <end position="48"/>
    </location>
</feature>
<dbReference type="AlphaFoldDB" id="A0A2P8IE97"/>
<evidence type="ECO:0008006" key="4">
    <source>
        <dbReference type="Google" id="ProtNLM"/>
    </source>
</evidence>
<feature type="transmembrane region" description="Helical" evidence="1">
    <location>
        <begin position="60"/>
        <end position="77"/>
    </location>
</feature>
<feature type="transmembrane region" description="Helical" evidence="1">
    <location>
        <begin position="229"/>
        <end position="246"/>
    </location>
</feature>
<protein>
    <recommendedName>
        <fullName evidence="4">DUF998 domain-containing protein</fullName>
    </recommendedName>
</protein>
<feature type="transmembrane region" description="Helical" evidence="1">
    <location>
        <begin position="258"/>
        <end position="276"/>
    </location>
</feature>
<feature type="transmembrane region" description="Helical" evidence="1">
    <location>
        <begin position="175"/>
        <end position="193"/>
    </location>
</feature>
<feature type="transmembrane region" description="Helical" evidence="1">
    <location>
        <begin position="282"/>
        <end position="300"/>
    </location>
</feature>
<dbReference type="Proteomes" id="UP000241118">
    <property type="component" value="Unassembled WGS sequence"/>
</dbReference>
<dbReference type="EMBL" id="PYAX01000003">
    <property type="protein sequence ID" value="PSL56770.1"/>
    <property type="molecule type" value="Genomic_DNA"/>
</dbReference>
<evidence type="ECO:0000256" key="1">
    <source>
        <dbReference type="SAM" id="Phobius"/>
    </source>
</evidence>
<keyword evidence="3" id="KW-1185">Reference proteome</keyword>
<sequence length="309" mass="32766">MSRNLRAALVLFLLAPLVGEFVLGNIPLSEIAAIIVLAPMYGGGALLIREIARRTGRGWPTMLVLGLAYGVLEAGLLDQSLFNPSFEEYEFQAVTPVPALGISALNGYAFIVGHAVWSIGVPIALVESLAWRRRTTPWLGRTGLVVFSLVFLAGSALVFLILLNEEGFMATPAQRIGAAVVVLALIAVAFLIRPRAAVARRVPRPGLVGVGTFVVSSAFVAVPEDWTGFGLKVALTVVAATALAWWGRSTGWGAAHRFAVAAGALVTYTWVGWILVEKSAGALIAHAVLVVLTWAFLFVVRQASVRVGS</sequence>
<accession>A0A2P8IE97</accession>
<keyword evidence="1" id="KW-1133">Transmembrane helix</keyword>
<reference evidence="2 3" key="1">
    <citation type="submission" date="2018-03" db="EMBL/GenBank/DDBJ databases">
        <title>Genomic Encyclopedia of Type Strains, Phase III (KMG-III): the genomes of soil and plant-associated and newly described type strains.</title>
        <authorList>
            <person name="Whitman W."/>
        </authorList>
    </citation>
    <scope>NUCLEOTIDE SEQUENCE [LARGE SCALE GENOMIC DNA]</scope>
    <source>
        <strain evidence="2 3">CGMCC 4.7097</strain>
    </source>
</reference>
<proteinExistence type="predicted"/>
<feature type="transmembrane region" description="Helical" evidence="1">
    <location>
        <begin position="138"/>
        <end position="163"/>
    </location>
</feature>
<keyword evidence="1" id="KW-0812">Transmembrane</keyword>
<name>A0A2P8IE97_SACCR</name>
<dbReference type="OrthoDB" id="8478704at2"/>
<comment type="caution">
    <text evidence="2">The sequence shown here is derived from an EMBL/GenBank/DDBJ whole genome shotgun (WGS) entry which is preliminary data.</text>
</comment>
<keyword evidence="1" id="KW-0472">Membrane</keyword>
<evidence type="ECO:0000313" key="2">
    <source>
        <dbReference type="EMBL" id="PSL56770.1"/>
    </source>
</evidence>
<dbReference type="RefSeq" id="WP_106615170.1">
    <property type="nucleotide sequence ID" value="NZ_PYAX01000003.1"/>
</dbReference>
<gene>
    <name evidence="2" type="ORF">B0I31_103527</name>
</gene>